<dbReference type="InterPro" id="IPR057268">
    <property type="entry name" value="Ribosomal_L18"/>
</dbReference>
<dbReference type="Pfam" id="PF00861">
    <property type="entry name" value="Ribosomal_L18p"/>
    <property type="match status" value="1"/>
</dbReference>
<dbReference type="CDD" id="cd00432">
    <property type="entry name" value="Ribosomal_L18_L5e"/>
    <property type="match status" value="1"/>
</dbReference>
<comment type="similarity">
    <text evidence="1">Belongs to the universal ribosomal protein uL18 family.</text>
</comment>
<dbReference type="FunFam" id="3.30.420.100:FF:000001">
    <property type="entry name" value="50S ribosomal protein L18"/>
    <property type="match status" value="1"/>
</dbReference>
<dbReference type="InterPro" id="IPR004389">
    <property type="entry name" value="Ribosomal_uL18_bac-type"/>
</dbReference>
<organism evidence="6">
    <name type="scientific">marine metagenome</name>
    <dbReference type="NCBI Taxonomy" id="408172"/>
    <lineage>
        <taxon>unclassified sequences</taxon>
        <taxon>metagenomes</taxon>
        <taxon>ecological metagenomes</taxon>
    </lineage>
</organism>
<gene>
    <name evidence="6" type="ORF">METZ01_LOCUS145913</name>
</gene>
<evidence type="ECO:0000256" key="3">
    <source>
        <dbReference type="ARBA" id="ARBA00022884"/>
    </source>
</evidence>
<keyword evidence="5" id="KW-0687">Ribonucleoprotein</keyword>
<dbReference type="AlphaFoldDB" id="A0A381ZV76"/>
<evidence type="ECO:0008006" key="7">
    <source>
        <dbReference type="Google" id="ProtNLM"/>
    </source>
</evidence>
<dbReference type="InterPro" id="IPR005484">
    <property type="entry name" value="Ribosomal_uL18_bac/plant/anim"/>
</dbReference>
<accession>A0A381ZV76</accession>
<protein>
    <recommendedName>
        <fullName evidence="7">50S ribosomal protein L18</fullName>
    </recommendedName>
</protein>
<evidence type="ECO:0000256" key="5">
    <source>
        <dbReference type="ARBA" id="ARBA00023274"/>
    </source>
</evidence>
<dbReference type="NCBIfam" id="TIGR00060">
    <property type="entry name" value="L18_bact"/>
    <property type="match status" value="1"/>
</dbReference>
<evidence type="ECO:0000256" key="1">
    <source>
        <dbReference type="ARBA" id="ARBA00007116"/>
    </source>
</evidence>
<evidence type="ECO:0000313" key="6">
    <source>
        <dbReference type="EMBL" id="SVA93059.1"/>
    </source>
</evidence>
<dbReference type="Gene3D" id="3.30.420.100">
    <property type="match status" value="1"/>
</dbReference>
<dbReference type="SUPFAM" id="SSF53137">
    <property type="entry name" value="Translational machinery components"/>
    <property type="match status" value="1"/>
</dbReference>
<evidence type="ECO:0000256" key="4">
    <source>
        <dbReference type="ARBA" id="ARBA00022980"/>
    </source>
</evidence>
<dbReference type="PANTHER" id="PTHR12899">
    <property type="entry name" value="39S RIBOSOMAL PROTEIN L18, MITOCHONDRIAL"/>
    <property type="match status" value="1"/>
</dbReference>
<keyword evidence="4" id="KW-0689">Ribosomal protein</keyword>
<proteinExistence type="inferred from homology"/>
<dbReference type="EMBL" id="UINC01022764">
    <property type="protein sequence ID" value="SVA93059.1"/>
    <property type="molecule type" value="Genomic_DNA"/>
</dbReference>
<sequence length="125" mass="14029">MLRQRRKKKEIRRAAVRQRIRRRVSGTAERPRLTVFRSVRHLHLQLIDDVEGKTLVSVSTQEASFKEQSFRQGATVPAASAAGKMLGERAKAVGISKIVFDRGGYAYHGRVRAVADAAREVGLEF</sequence>
<name>A0A381ZV76_9ZZZZ</name>
<dbReference type="GO" id="GO:0008097">
    <property type="term" value="F:5S rRNA binding"/>
    <property type="evidence" value="ECO:0007669"/>
    <property type="project" value="TreeGrafter"/>
</dbReference>
<reference evidence="6" key="1">
    <citation type="submission" date="2018-05" db="EMBL/GenBank/DDBJ databases">
        <authorList>
            <person name="Lanie J.A."/>
            <person name="Ng W.-L."/>
            <person name="Kazmierczak K.M."/>
            <person name="Andrzejewski T.M."/>
            <person name="Davidsen T.M."/>
            <person name="Wayne K.J."/>
            <person name="Tettelin H."/>
            <person name="Glass J.I."/>
            <person name="Rusch D."/>
            <person name="Podicherti R."/>
            <person name="Tsui H.-C.T."/>
            <person name="Winkler M.E."/>
        </authorList>
    </citation>
    <scope>NUCLEOTIDE SEQUENCE</scope>
</reference>
<dbReference type="GO" id="GO:0022625">
    <property type="term" value="C:cytosolic large ribosomal subunit"/>
    <property type="evidence" value="ECO:0007669"/>
    <property type="project" value="TreeGrafter"/>
</dbReference>
<keyword evidence="2" id="KW-0699">rRNA-binding</keyword>
<dbReference type="GO" id="GO:0003735">
    <property type="term" value="F:structural constituent of ribosome"/>
    <property type="evidence" value="ECO:0007669"/>
    <property type="project" value="InterPro"/>
</dbReference>
<keyword evidence="3" id="KW-0694">RNA-binding</keyword>
<evidence type="ECO:0000256" key="2">
    <source>
        <dbReference type="ARBA" id="ARBA00022730"/>
    </source>
</evidence>
<dbReference type="PANTHER" id="PTHR12899:SF3">
    <property type="entry name" value="LARGE RIBOSOMAL SUBUNIT PROTEIN UL18M"/>
    <property type="match status" value="1"/>
</dbReference>
<dbReference type="GO" id="GO:0006412">
    <property type="term" value="P:translation"/>
    <property type="evidence" value="ECO:0007669"/>
    <property type="project" value="InterPro"/>
</dbReference>
<dbReference type="HAMAP" id="MF_01337_B">
    <property type="entry name" value="Ribosomal_uL18_B"/>
    <property type="match status" value="1"/>
</dbReference>